<gene>
    <name evidence="2" type="ORF">QTP70_034951</name>
</gene>
<keyword evidence="3" id="KW-1185">Reference proteome</keyword>
<proteinExistence type="predicted"/>
<feature type="domain" description="Ig-like" evidence="1">
    <location>
        <begin position="44"/>
        <end position="140"/>
    </location>
</feature>
<dbReference type="SUPFAM" id="SSF48726">
    <property type="entry name" value="Immunoglobulin"/>
    <property type="match status" value="1"/>
</dbReference>
<evidence type="ECO:0000313" key="2">
    <source>
        <dbReference type="EMBL" id="KAK3557707.1"/>
    </source>
</evidence>
<dbReference type="InterPro" id="IPR013783">
    <property type="entry name" value="Ig-like_fold"/>
</dbReference>
<reference evidence="2" key="1">
    <citation type="submission" date="2023-06" db="EMBL/GenBank/DDBJ databases">
        <title>Male Hemibagrus guttatus genome.</title>
        <authorList>
            <person name="Bian C."/>
        </authorList>
    </citation>
    <scope>NUCLEOTIDE SEQUENCE</scope>
    <source>
        <strain evidence="2">Male_cb2023</strain>
        <tissue evidence="2">Muscle</tissue>
    </source>
</reference>
<dbReference type="SMART" id="SM00409">
    <property type="entry name" value="IG"/>
    <property type="match status" value="1"/>
</dbReference>
<dbReference type="InterPro" id="IPR036179">
    <property type="entry name" value="Ig-like_dom_sf"/>
</dbReference>
<evidence type="ECO:0000313" key="3">
    <source>
        <dbReference type="Proteomes" id="UP001274896"/>
    </source>
</evidence>
<dbReference type="InterPro" id="IPR007110">
    <property type="entry name" value="Ig-like_dom"/>
</dbReference>
<dbReference type="InterPro" id="IPR003599">
    <property type="entry name" value="Ig_sub"/>
</dbReference>
<organism evidence="2 3">
    <name type="scientific">Hemibagrus guttatus</name>
    <dbReference type="NCBI Taxonomy" id="175788"/>
    <lineage>
        <taxon>Eukaryota</taxon>
        <taxon>Metazoa</taxon>
        <taxon>Chordata</taxon>
        <taxon>Craniata</taxon>
        <taxon>Vertebrata</taxon>
        <taxon>Euteleostomi</taxon>
        <taxon>Actinopterygii</taxon>
        <taxon>Neopterygii</taxon>
        <taxon>Teleostei</taxon>
        <taxon>Ostariophysi</taxon>
        <taxon>Siluriformes</taxon>
        <taxon>Bagridae</taxon>
        <taxon>Hemibagrus</taxon>
    </lineage>
</organism>
<dbReference type="PROSITE" id="PS50835">
    <property type="entry name" value="IG_LIKE"/>
    <property type="match status" value="1"/>
</dbReference>
<evidence type="ECO:0000259" key="1">
    <source>
        <dbReference type="PROSITE" id="PS50835"/>
    </source>
</evidence>
<feature type="non-terminal residue" evidence="2">
    <location>
        <position position="183"/>
    </location>
</feature>
<comment type="caution">
    <text evidence="2">The sequence shown here is derived from an EMBL/GenBank/DDBJ whole genome shotgun (WGS) entry which is preliminary data.</text>
</comment>
<sequence>KHLESTGVIQIHLRGRSHERHDSTRLSHKKLWSFWSANTQNGSPDGNTLRLITEEFVNAPCGQTVTLKCSIEQRVEVLEYSWTYGNKVLCEHKNSTSDCRYTENQELLLNIQQVNQNHSGKYICKLMADSGHGSNHICLSVSVCNAESNKAKPLSHACAPESKWIIFLVPFTAVLSLASDPGI</sequence>
<dbReference type="EMBL" id="JAUCMX010000001">
    <property type="protein sequence ID" value="KAK3557707.1"/>
    <property type="molecule type" value="Genomic_DNA"/>
</dbReference>
<dbReference type="CDD" id="cd00096">
    <property type="entry name" value="Ig"/>
    <property type="match status" value="1"/>
</dbReference>
<dbReference type="Pfam" id="PF13927">
    <property type="entry name" value="Ig_3"/>
    <property type="match status" value="1"/>
</dbReference>
<name>A0AAE0VG02_9TELE</name>
<dbReference type="Gene3D" id="2.60.40.10">
    <property type="entry name" value="Immunoglobulins"/>
    <property type="match status" value="1"/>
</dbReference>
<dbReference type="Proteomes" id="UP001274896">
    <property type="component" value="Unassembled WGS sequence"/>
</dbReference>
<dbReference type="AlphaFoldDB" id="A0AAE0VG02"/>
<accession>A0AAE0VG02</accession>
<protein>
    <recommendedName>
        <fullName evidence="1">Ig-like domain-containing protein</fullName>
    </recommendedName>
</protein>